<dbReference type="Pfam" id="PF03646">
    <property type="entry name" value="FlaG"/>
    <property type="match status" value="1"/>
</dbReference>
<sequence>MDALNSLQPVNTANPSERSSTSVNDSKDKARQVEQVYSANQAVLERQPDATSTVNDSSQPLSDSDVDNVMSSLNEQLQTLQSYLLFEKDEDTEKMVFFIKNTETDEVLRQVPSQELLTISKNITDYLEMVNQSSRDTLPPVGLLTDQMA</sequence>
<evidence type="ECO:0000313" key="3">
    <source>
        <dbReference type="Proteomes" id="UP000304864"/>
    </source>
</evidence>
<keyword evidence="3" id="KW-1185">Reference proteome</keyword>
<proteinExistence type="predicted"/>
<accession>A0A4P9K6I3</accession>
<reference evidence="2 3" key="1">
    <citation type="submission" date="2019-05" db="EMBL/GenBank/DDBJ databases">
        <title>Thiomicrorhabdus sediminis sp. nov, a novel sulfur-oxidizing bacterium isolated from coastal sediment.</title>
        <authorList>
            <person name="Liu X."/>
        </authorList>
    </citation>
    <scope>NUCLEOTIDE SEQUENCE [LARGE SCALE GENOMIC DNA]</scope>
    <source>
        <strain evidence="2 3">G1</strain>
    </source>
</reference>
<evidence type="ECO:0000256" key="1">
    <source>
        <dbReference type="SAM" id="MobiDB-lite"/>
    </source>
</evidence>
<feature type="region of interest" description="Disordered" evidence="1">
    <location>
        <begin position="1"/>
        <end position="67"/>
    </location>
</feature>
<keyword evidence="2" id="KW-0282">Flagellum</keyword>
<name>A0A4P9K6I3_9GAMM</name>
<feature type="compositionally biased region" description="Polar residues" evidence="1">
    <location>
        <begin position="49"/>
        <end position="62"/>
    </location>
</feature>
<dbReference type="PANTHER" id="PTHR37166">
    <property type="entry name" value="PROTEIN FLAG"/>
    <property type="match status" value="1"/>
</dbReference>
<dbReference type="InterPro" id="IPR035924">
    <property type="entry name" value="FlaG-like_sf"/>
</dbReference>
<organism evidence="2 3">
    <name type="scientific">Thiomicrorhabdus sediminis</name>
    <dbReference type="NCBI Taxonomy" id="2580412"/>
    <lineage>
        <taxon>Bacteria</taxon>
        <taxon>Pseudomonadati</taxon>
        <taxon>Pseudomonadota</taxon>
        <taxon>Gammaproteobacteria</taxon>
        <taxon>Thiotrichales</taxon>
        <taxon>Piscirickettsiaceae</taxon>
        <taxon>Thiomicrorhabdus</taxon>
    </lineage>
</organism>
<feature type="compositionally biased region" description="Polar residues" evidence="1">
    <location>
        <begin position="1"/>
        <end position="24"/>
    </location>
</feature>
<evidence type="ECO:0000313" key="2">
    <source>
        <dbReference type="EMBL" id="QCU90461.1"/>
    </source>
</evidence>
<keyword evidence="2" id="KW-0966">Cell projection</keyword>
<gene>
    <name evidence="2" type="ORF">FE785_07365</name>
</gene>
<dbReference type="EMBL" id="CP040602">
    <property type="protein sequence ID" value="QCU90461.1"/>
    <property type="molecule type" value="Genomic_DNA"/>
</dbReference>
<dbReference type="OrthoDB" id="5741693at2"/>
<dbReference type="PANTHER" id="PTHR37166:SF1">
    <property type="entry name" value="PROTEIN FLAG"/>
    <property type="match status" value="1"/>
</dbReference>
<dbReference type="AlphaFoldDB" id="A0A4P9K6I3"/>
<dbReference type="InterPro" id="IPR005186">
    <property type="entry name" value="FlaG"/>
</dbReference>
<dbReference type="Gene3D" id="3.30.160.170">
    <property type="entry name" value="FlaG-like"/>
    <property type="match status" value="1"/>
</dbReference>
<keyword evidence="2" id="KW-0969">Cilium</keyword>
<dbReference type="RefSeq" id="WP_138565136.1">
    <property type="nucleotide sequence ID" value="NZ_CP040602.1"/>
</dbReference>
<protein>
    <submittedName>
        <fullName evidence="2">Flagellar protein FlaG</fullName>
    </submittedName>
</protein>
<dbReference type="SUPFAM" id="SSF160214">
    <property type="entry name" value="FlaG-like"/>
    <property type="match status" value="1"/>
</dbReference>
<dbReference type="Proteomes" id="UP000304864">
    <property type="component" value="Chromosome"/>
</dbReference>
<dbReference type="KEGG" id="thig:FE785_07365"/>